<keyword evidence="5" id="KW-0521">NADP</keyword>
<evidence type="ECO:0000256" key="3">
    <source>
        <dbReference type="ARBA" id="ARBA00012856"/>
    </source>
</evidence>
<comment type="caution">
    <text evidence="11">The sequence shown here is derived from an EMBL/GenBank/DDBJ whole genome shotgun (WGS) entry which is preliminary data.</text>
</comment>
<evidence type="ECO:0000256" key="7">
    <source>
        <dbReference type="ARBA" id="ARBA00025067"/>
    </source>
</evidence>
<dbReference type="GO" id="GO:0046655">
    <property type="term" value="P:folic acid metabolic process"/>
    <property type="evidence" value="ECO:0007669"/>
    <property type="project" value="TreeGrafter"/>
</dbReference>
<dbReference type="FunFam" id="3.40.430.10:FF:000002">
    <property type="entry name" value="Dihydrofolate reductase"/>
    <property type="match status" value="1"/>
</dbReference>
<evidence type="ECO:0000259" key="10">
    <source>
        <dbReference type="PROSITE" id="PS51330"/>
    </source>
</evidence>
<keyword evidence="4" id="KW-0554">One-carbon metabolism</keyword>
<sequence length="159" mass="18669">MVVKLNLIAAACDNMGIGKNNNLPWRIRSEMDFFSRMTATTKDKNKKNVVIMGRKTWEAIPKKFKPLKGRINFVLSKSDLDLKEYEDVYTFKSLENCIEKLENNEFKNYYESVWVIGGSNIYKESMAAKQFYRLYLTQILKTYDCDTFFPEIPDNLKKS</sequence>
<dbReference type="GO" id="GO:0004146">
    <property type="term" value="F:dihydrofolate reductase activity"/>
    <property type="evidence" value="ECO:0007669"/>
    <property type="project" value="UniProtKB-EC"/>
</dbReference>
<dbReference type="SUPFAM" id="SSF53597">
    <property type="entry name" value="Dihydrofolate reductase-like"/>
    <property type="match status" value="1"/>
</dbReference>
<dbReference type="GO" id="GO:0006730">
    <property type="term" value="P:one-carbon metabolic process"/>
    <property type="evidence" value="ECO:0007669"/>
    <property type="project" value="UniProtKB-KW"/>
</dbReference>
<evidence type="ECO:0000256" key="5">
    <source>
        <dbReference type="ARBA" id="ARBA00022857"/>
    </source>
</evidence>
<evidence type="ECO:0000256" key="2">
    <source>
        <dbReference type="ARBA" id="ARBA00009539"/>
    </source>
</evidence>
<dbReference type="InterPro" id="IPR001796">
    <property type="entry name" value="DHFR_dom"/>
</dbReference>
<dbReference type="InterPro" id="IPR017925">
    <property type="entry name" value="DHFR_CS"/>
</dbReference>
<dbReference type="PROSITE" id="PS00075">
    <property type="entry name" value="DHFR_1"/>
    <property type="match status" value="1"/>
</dbReference>
<evidence type="ECO:0000256" key="4">
    <source>
        <dbReference type="ARBA" id="ARBA00022563"/>
    </source>
</evidence>
<comment type="similarity">
    <text evidence="2 9">Belongs to the dihydrofolate reductase family.</text>
</comment>
<dbReference type="Gene3D" id="3.40.430.10">
    <property type="entry name" value="Dihydrofolate Reductase, subunit A"/>
    <property type="match status" value="1"/>
</dbReference>
<dbReference type="InterPro" id="IPR012259">
    <property type="entry name" value="DHFR"/>
</dbReference>
<keyword evidence="12" id="KW-1185">Reference proteome</keyword>
<dbReference type="PANTHER" id="PTHR48069:SF3">
    <property type="entry name" value="DIHYDROFOLATE REDUCTASE"/>
    <property type="match status" value="1"/>
</dbReference>
<evidence type="ECO:0000256" key="9">
    <source>
        <dbReference type="RuleBase" id="RU004474"/>
    </source>
</evidence>
<dbReference type="GO" id="GO:0050661">
    <property type="term" value="F:NADP binding"/>
    <property type="evidence" value="ECO:0007669"/>
    <property type="project" value="InterPro"/>
</dbReference>
<evidence type="ECO:0000256" key="6">
    <source>
        <dbReference type="ARBA" id="ARBA00023002"/>
    </source>
</evidence>
<dbReference type="Pfam" id="PF00186">
    <property type="entry name" value="DHFR_1"/>
    <property type="match status" value="1"/>
</dbReference>
<dbReference type="EC" id="1.5.1.3" evidence="3"/>
<dbReference type="CDD" id="cd00209">
    <property type="entry name" value="DHFR"/>
    <property type="match status" value="1"/>
</dbReference>
<comment type="function">
    <text evidence="7">Key enzyme in folate metabolism. Catalyzes an essential reaction for de novo glycine and purine synthesis, and for DNA precursor synthesis.</text>
</comment>
<feature type="domain" description="DHFR" evidence="10">
    <location>
        <begin position="4"/>
        <end position="159"/>
    </location>
</feature>
<name>A0AAV8X008_9CUCU</name>
<dbReference type="GO" id="GO:0046654">
    <property type="term" value="P:tetrahydrofolate biosynthetic process"/>
    <property type="evidence" value="ECO:0007669"/>
    <property type="project" value="InterPro"/>
</dbReference>
<evidence type="ECO:0000313" key="12">
    <source>
        <dbReference type="Proteomes" id="UP001162156"/>
    </source>
</evidence>
<comment type="catalytic activity">
    <reaction evidence="8">
        <text>(6S)-5,6,7,8-tetrahydrofolate + NADP(+) = 7,8-dihydrofolate + NADPH + H(+)</text>
        <dbReference type="Rhea" id="RHEA:15009"/>
        <dbReference type="ChEBI" id="CHEBI:15378"/>
        <dbReference type="ChEBI" id="CHEBI:57451"/>
        <dbReference type="ChEBI" id="CHEBI:57453"/>
        <dbReference type="ChEBI" id="CHEBI:57783"/>
        <dbReference type="ChEBI" id="CHEBI:58349"/>
        <dbReference type="EC" id="1.5.1.3"/>
    </reaction>
</comment>
<dbReference type="EMBL" id="JANEYF010004446">
    <property type="protein sequence ID" value="KAJ8931181.1"/>
    <property type="molecule type" value="Genomic_DNA"/>
</dbReference>
<protein>
    <recommendedName>
        <fullName evidence="3">dihydrofolate reductase</fullName>
        <ecNumber evidence="3">1.5.1.3</ecNumber>
    </recommendedName>
</protein>
<accession>A0AAV8X008</accession>
<evidence type="ECO:0000256" key="8">
    <source>
        <dbReference type="ARBA" id="ARBA00048873"/>
    </source>
</evidence>
<dbReference type="Proteomes" id="UP001162156">
    <property type="component" value="Unassembled WGS sequence"/>
</dbReference>
<dbReference type="PRINTS" id="PR00070">
    <property type="entry name" value="DHFR"/>
</dbReference>
<dbReference type="PANTHER" id="PTHR48069">
    <property type="entry name" value="DIHYDROFOLATE REDUCTASE"/>
    <property type="match status" value="1"/>
</dbReference>
<keyword evidence="6" id="KW-0560">Oxidoreductase</keyword>
<reference evidence="11" key="1">
    <citation type="journal article" date="2023" name="Insect Mol. Biol.">
        <title>Genome sequencing provides insights into the evolution of gene families encoding plant cell wall-degrading enzymes in longhorned beetles.</title>
        <authorList>
            <person name="Shin N.R."/>
            <person name="Okamura Y."/>
            <person name="Kirsch R."/>
            <person name="Pauchet Y."/>
        </authorList>
    </citation>
    <scope>NUCLEOTIDE SEQUENCE</scope>
    <source>
        <strain evidence="11">RBIC_L_NR</strain>
    </source>
</reference>
<comment type="pathway">
    <text evidence="1">Cofactor biosynthesis; tetrahydrofolate biosynthesis; 5,6,7,8-tetrahydrofolate from 7,8-dihydrofolate: step 1/1.</text>
</comment>
<organism evidence="11 12">
    <name type="scientific">Rhamnusium bicolor</name>
    <dbReference type="NCBI Taxonomy" id="1586634"/>
    <lineage>
        <taxon>Eukaryota</taxon>
        <taxon>Metazoa</taxon>
        <taxon>Ecdysozoa</taxon>
        <taxon>Arthropoda</taxon>
        <taxon>Hexapoda</taxon>
        <taxon>Insecta</taxon>
        <taxon>Pterygota</taxon>
        <taxon>Neoptera</taxon>
        <taxon>Endopterygota</taxon>
        <taxon>Coleoptera</taxon>
        <taxon>Polyphaga</taxon>
        <taxon>Cucujiformia</taxon>
        <taxon>Chrysomeloidea</taxon>
        <taxon>Cerambycidae</taxon>
        <taxon>Lepturinae</taxon>
        <taxon>Rhagiini</taxon>
        <taxon>Rhamnusium</taxon>
    </lineage>
</organism>
<proteinExistence type="inferred from homology"/>
<dbReference type="GO" id="GO:0005739">
    <property type="term" value="C:mitochondrion"/>
    <property type="evidence" value="ECO:0007669"/>
    <property type="project" value="TreeGrafter"/>
</dbReference>
<evidence type="ECO:0000256" key="1">
    <source>
        <dbReference type="ARBA" id="ARBA00004903"/>
    </source>
</evidence>
<dbReference type="GO" id="GO:0046452">
    <property type="term" value="P:dihydrofolate metabolic process"/>
    <property type="evidence" value="ECO:0007669"/>
    <property type="project" value="TreeGrafter"/>
</dbReference>
<evidence type="ECO:0000313" key="11">
    <source>
        <dbReference type="EMBL" id="KAJ8931181.1"/>
    </source>
</evidence>
<dbReference type="AlphaFoldDB" id="A0AAV8X008"/>
<dbReference type="InterPro" id="IPR024072">
    <property type="entry name" value="DHFR-like_dom_sf"/>
</dbReference>
<dbReference type="PROSITE" id="PS51330">
    <property type="entry name" value="DHFR_2"/>
    <property type="match status" value="1"/>
</dbReference>
<gene>
    <name evidence="11" type="ORF">NQ314_015956</name>
</gene>